<proteinExistence type="predicted"/>
<dbReference type="EMBL" id="OZ035838">
    <property type="protein sequence ID" value="CAL1583761.1"/>
    <property type="molecule type" value="Genomic_DNA"/>
</dbReference>
<keyword evidence="3" id="KW-1185">Reference proteome</keyword>
<evidence type="ECO:0000313" key="3">
    <source>
        <dbReference type="Proteomes" id="UP001497482"/>
    </source>
</evidence>
<accession>A0AAV2K418</accession>
<reference evidence="2 3" key="1">
    <citation type="submission" date="2024-04" db="EMBL/GenBank/DDBJ databases">
        <authorList>
            <person name="Waldvogel A.-M."/>
            <person name="Schoenle A."/>
        </authorList>
    </citation>
    <scope>NUCLEOTIDE SEQUENCE [LARGE SCALE GENOMIC DNA]</scope>
</reference>
<evidence type="ECO:0000313" key="2">
    <source>
        <dbReference type="EMBL" id="CAL1583761.1"/>
    </source>
</evidence>
<organism evidence="2 3">
    <name type="scientific">Knipowitschia caucasica</name>
    <name type="common">Caucasian dwarf goby</name>
    <name type="synonym">Pomatoschistus caucasicus</name>
    <dbReference type="NCBI Taxonomy" id="637954"/>
    <lineage>
        <taxon>Eukaryota</taxon>
        <taxon>Metazoa</taxon>
        <taxon>Chordata</taxon>
        <taxon>Craniata</taxon>
        <taxon>Vertebrata</taxon>
        <taxon>Euteleostomi</taxon>
        <taxon>Actinopterygii</taxon>
        <taxon>Neopterygii</taxon>
        <taxon>Teleostei</taxon>
        <taxon>Neoteleostei</taxon>
        <taxon>Acanthomorphata</taxon>
        <taxon>Gobiaria</taxon>
        <taxon>Gobiiformes</taxon>
        <taxon>Gobioidei</taxon>
        <taxon>Gobiidae</taxon>
        <taxon>Gobiinae</taxon>
        <taxon>Knipowitschia</taxon>
    </lineage>
</organism>
<name>A0AAV2K418_KNICA</name>
<dbReference type="Proteomes" id="UP001497482">
    <property type="component" value="Chromosome 16"/>
</dbReference>
<protein>
    <submittedName>
        <fullName evidence="2">Uncharacterized protein</fullName>
    </submittedName>
</protein>
<evidence type="ECO:0000256" key="1">
    <source>
        <dbReference type="SAM" id="MobiDB-lite"/>
    </source>
</evidence>
<sequence length="109" mass="11604">MTSDQWPSARGPQSAAPLQQTLAAEPFTTDEQPMSAGLCTHQCDARKSSTGPYGVPLHAPRQVSPTAGHSSFPCAPLQARALPHTFPTPGLFIGILHVCAHLEFEHVAH</sequence>
<dbReference type="AlphaFoldDB" id="A0AAV2K418"/>
<gene>
    <name evidence="2" type="ORF">KC01_LOCUS14197</name>
</gene>
<feature type="region of interest" description="Disordered" evidence="1">
    <location>
        <begin position="1"/>
        <end position="35"/>
    </location>
</feature>